<dbReference type="CDD" id="cd07723">
    <property type="entry name" value="hydroxyacylglutathione_hydrolase_MBL-fold"/>
    <property type="match status" value="1"/>
</dbReference>
<feature type="domain" description="Metallo-beta-lactamase" evidence="8">
    <location>
        <begin position="14"/>
        <end position="172"/>
    </location>
</feature>
<evidence type="ECO:0000313" key="10">
    <source>
        <dbReference type="Proteomes" id="UP000193396"/>
    </source>
</evidence>
<feature type="binding site" evidence="7">
    <location>
        <position position="62"/>
    </location>
    <ligand>
        <name>Zn(2+)</name>
        <dbReference type="ChEBI" id="CHEBI:29105"/>
        <label>2</label>
    </ligand>
</feature>
<dbReference type="GO" id="GO:0004416">
    <property type="term" value="F:hydroxyacylglutathione hydrolase activity"/>
    <property type="evidence" value="ECO:0007669"/>
    <property type="project" value="UniProtKB-UniRule"/>
</dbReference>
<evidence type="ECO:0000256" key="3">
    <source>
        <dbReference type="ARBA" id="ARBA00006759"/>
    </source>
</evidence>
<accession>A0A1Y2L8K9</accession>
<dbReference type="Gene3D" id="3.60.15.10">
    <property type="entry name" value="Ribonuclease Z/Hydroxyacylglutathione hydrolase-like"/>
    <property type="match status" value="1"/>
</dbReference>
<dbReference type="GO" id="GO:0046872">
    <property type="term" value="F:metal ion binding"/>
    <property type="evidence" value="ECO:0007669"/>
    <property type="project" value="UniProtKB-KW"/>
</dbReference>
<dbReference type="SMART" id="SM00849">
    <property type="entry name" value="Lactamase_B"/>
    <property type="match status" value="1"/>
</dbReference>
<dbReference type="InterPro" id="IPR032282">
    <property type="entry name" value="HAGH_C"/>
</dbReference>
<organism evidence="9 10">
    <name type="scientific">Thalassospira alkalitolerans</name>
    <dbReference type="NCBI Taxonomy" id="1293890"/>
    <lineage>
        <taxon>Bacteria</taxon>
        <taxon>Pseudomonadati</taxon>
        <taxon>Pseudomonadota</taxon>
        <taxon>Alphaproteobacteria</taxon>
        <taxon>Rhodospirillales</taxon>
        <taxon>Thalassospiraceae</taxon>
        <taxon>Thalassospira</taxon>
    </lineage>
</organism>
<evidence type="ECO:0000313" key="9">
    <source>
        <dbReference type="EMBL" id="OSQ46672.1"/>
    </source>
</evidence>
<keyword evidence="6 7" id="KW-0862">Zinc</keyword>
<dbReference type="EC" id="3.1.2.6" evidence="7"/>
<dbReference type="SUPFAM" id="SSF56281">
    <property type="entry name" value="Metallo-hydrolase/oxidoreductase"/>
    <property type="match status" value="1"/>
</dbReference>
<keyword evidence="10" id="KW-1185">Reference proteome</keyword>
<reference evidence="9 10" key="1">
    <citation type="submission" date="2014-03" db="EMBL/GenBank/DDBJ databases">
        <title>The draft genome sequence of Thalassospira alkalitolerans JCM 18968.</title>
        <authorList>
            <person name="Lai Q."/>
            <person name="Shao Z."/>
        </authorList>
    </citation>
    <scope>NUCLEOTIDE SEQUENCE [LARGE SCALE GENOMIC DNA]</scope>
    <source>
        <strain evidence="9 10">JCM 18968</strain>
    </source>
</reference>
<comment type="subunit">
    <text evidence="7">Monomer.</text>
</comment>
<gene>
    <name evidence="7" type="primary">gloB</name>
    <name evidence="9" type="ORF">TALK_15815</name>
</gene>
<comment type="cofactor">
    <cofactor evidence="7">
        <name>Zn(2+)</name>
        <dbReference type="ChEBI" id="CHEBI:29105"/>
    </cofactor>
    <text evidence="7">Binds 2 Zn(2+) ions per subunit.</text>
</comment>
<name>A0A1Y2L8K9_9PROT</name>
<dbReference type="InterPro" id="IPR036866">
    <property type="entry name" value="RibonucZ/Hydroxyglut_hydro"/>
</dbReference>
<dbReference type="PIRSF" id="PIRSF005457">
    <property type="entry name" value="Glx"/>
    <property type="match status" value="1"/>
</dbReference>
<dbReference type="AlphaFoldDB" id="A0A1Y2L8K9"/>
<feature type="binding site" evidence="7">
    <location>
        <position position="134"/>
    </location>
    <ligand>
        <name>Zn(2+)</name>
        <dbReference type="ChEBI" id="CHEBI:29105"/>
        <label>1</label>
    </ligand>
</feature>
<dbReference type="OrthoDB" id="9802248at2"/>
<evidence type="ECO:0000256" key="1">
    <source>
        <dbReference type="ARBA" id="ARBA00001623"/>
    </source>
</evidence>
<sequence length="256" mass="27730">MLAGDVFVIPCLSDNYTYLVRCHETGTTAIIDPGEAAPVIKALEDRGWSLDLVINTHHHHDHIGGNAELIAKYGAKLYGPRAEKARISGMDQTFAEGDDITIGALKGQVFDVPGHTSGHVAFYFPAIHALFSGDSLFALGCGRLFEGTPAQMWQSLCKFRDLPGDTMVYCGHEYTQSNARFAATIETSNAALKARCAEIDDLRSRDIATVPSRLDVELATNPFLRADAPSVAGDLGMTGANPTAIFTEIRGRKDRF</sequence>
<dbReference type="HAMAP" id="MF_01374">
    <property type="entry name" value="Glyoxalase_2"/>
    <property type="match status" value="1"/>
</dbReference>
<dbReference type="STRING" id="1293890.TALK_15815"/>
<evidence type="ECO:0000256" key="2">
    <source>
        <dbReference type="ARBA" id="ARBA00004963"/>
    </source>
</evidence>
<dbReference type="Pfam" id="PF16123">
    <property type="entry name" value="HAGH_C"/>
    <property type="match status" value="1"/>
</dbReference>
<comment type="caution">
    <text evidence="9">The sequence shown here is derived from an EMBL/GenBank/DDBJ whole genome shotgun (WGS) entry which is preliminary data.</text>
</comment>
<feature type="binding site" evidence="7">
    <location>
        <position position="57"/>
    </location>
    <ligand>
        <name>Zn(2+)</name>
        <dbReference type="ChEBI" id="CHEBI:29105"/>
        <label>1</label>
    </ligand>
</feature>
<dbReference type="NCBIfam" id="TIGR03413">
    <property type="entry name" value="GSH_gloB"/>
    <property type="match status" value="1"/>
</dbReference>
<evidence type="ECO:0000256" key="4">
    <source>
        <dbReference type="ARBA" id="ARBA00022723"/>
    </source>
</evidence>
<proteinExistence type="inferred from homology"/>
<feature type="binding site" evidence="7">
    <location>
        <position position="115"/>
    </location>
    <ligand>
        <name>Zn(2+)</name>
        <dbReference type="ChEBI" id="CHEBI:29105"/>
        <label>1</label>
    </ligand>
</feature>
<feature type="binding site" evidence="7">
    <location>
        <position position="172"/>
    </location>
    <ligand>
        <name>Zn(2+)</name>
        <dbReference type="ChEBI" id="CHEBI:29105"/>
        <label>2</label>
    </ligand>
</feature>
<evidence type="ECO:0000256" key="7">
    <source>
        <dbReference type="HAMAP-Rule" id="MF_01374"/>
    </source>
</evidence>
<comment type="catalytic activity">
    <reaction evidence="1 7">
        <text>an S-(2-hydroxyacyl)glutathione + H2O = a 2-hydroxy carboxylate + glutathione + H(+)</text>
        <dbReference type="Rhea" id="RHEA:21864"/>
        <dbReference type="ChEBI" id="CHEBI:15377"/>
        <dbReference type="ChEBI" id="CHEBI:15378"/>
        <dbReference type="ChEBI" id="CHEBI:57925"/>
        <dbReference type="ChEBI" id="CHEBI:58896"/>
        <dbReference type="ChEBI" id="CHEBI:71261"/>
        <dbReference type="EC" id="3.1.2.6"/>
    </reaction>
</comment>
<dbReference type="EMBL" id="JFKB01000011">
    <property type="protein sequence ID" value="OSQ46672.1"/>
    <property type="molecule type" value="Genomic_DNA"/>
</dbReference>
<dbReference type="InterPro" id="IPR017782">
    <property type="entry name" value="Hydroxyacylglutathione_Hdrlase"/>
</dbReference>
<dbReference type="GO" id="GO:0019243">
    <property type="term" value="P:methylglyoxal catabolic process to D-lactate via S-lactoyl-glutathione"/>
    <property type="evidence" value="ECO:0007669"/>
    <property type="project" value="UniProtKB-UniRule"/>
</dbReference>
<dbReference type="Proteomes" id="UP000193396">
    <property type="component" value="Unassembled WGS sequence"/>
</dbReference>
<keyword evidence="4 7" id="KW-0479">Metal-binding</keyword>
<dbReference type="PANTHER" id="PTHR43705:SF1">
    <property type="entry name" value="HYDROXYACYLGLUTATHIONE HYDROLASE GLOB"/>
    <property type="match status" value="1"/>
</dbReference>
<dbReference type="UniPathway" id="UPA00619">
    <property type="reaction ID" value="UER00676"/>
</dbReference>
<dbReference type="InterPro" id="IPR001279">
    <property type="entry name" value="Metallo-B-lactamas"/>
</dbReference>
<dbReference type="InterPro" id="IPR035680">
    <property type="entry name" value="Clx_II_MBL"/>
</dbReference>
<evidence type="ECO:0000256" key="6">
    <source>
        <dbReference type="ARBA" id="ARBA00022833"/>
    </source>
</evidence>
<feature type="binding site" evidence="7">
    <location>
        <position position="59"/>
    </location>
    <ligand>
        <name>Zn(2+)</name>
        <dbReference type="ChEBI" id="CHEBI:29105"/>
        <label>1</label>
    </ligand>
</feature>
<keyword evidence="5 7" id="KW-0378">Hydrolase</keyword>
<feature type="binding site" evidence="7">
    <location>
        <position position="134"/>
    </location>
    <ligand>
        <name>Zn(2+)</name>
        <dbReference type="ChEBI" id="CHEBI:29105"/>
        <label>2</label>
    </ligand>
</feature>
<dbReference type="PANTHER" id="PTHR43705">
    <property type="entry name" value="HYDROXYACYLGLUTATHIONE HYDROLASE"/>
    <property type="match status" value="1"/>
</dbReference>
<comment type="function">
    <text evidence="7">Thiolesterase that catalyzes the hydrolysis of S-D-lactoyl-glutathione to form glutathione and D-lactic acid.</text>
</comment>
<dbReference type="Pfam" id="PF00753">
    <property type="entry name" value="Lactamase_B"/>
    <property type="match status" value="1"/>
</dbReference>
<comment type="pathway">
    <text evidence="2 7">Secondary metabolite metabolism; methylglyoxal degradation; (R)-lactate from methylglyoxal: step 2/2.</text>
</comment>
<dbReference type="RefSeq" id="WP_085620116.1">
    <property type="nucleotide sequence ID" value="NZ_JFKB01000011.1"/>
</dbReference>
<protein>
    <recommendedName>
        <fullName evidence="7">Hydroxyacylglutathione hydrolase</fullName>
        <ecNumber evidence="7">3.1.2.6</ecNumber>
    </recommendedName>
    <alternativeName>
        <fullName evidence="7">Glyoxalase II</fullName>
        <shortName evidence="7">Glx II</shortName>
    </alternativeName>
</protein>
<evidence type="ECO:0000256" key="5">
    <source>
        <dbReference type="ARBA" id="ARBA00022801"/>
    </source>
</evidence>
<evidence type="ECO:0000259" key="8">
    <source>
        <dbReference type="SMART" id="SM00849"/>
    </source>
</evidence>
<dbReference type="InterPro" id="IPR050110">
    <property type="entry name" value="Glyoxalase_II_hydrolase"/>
</dbReference>
<feature type="binding site" evidence="7">
    <location>
        <position position="61"/>
    </location>
    <ligand>
        <name>Zn(2+)</name>
        <dbReference type="ChEBI" id="CHEBI:29105"/>
        <label>2</label>
    </ligand>
</feature>
<comment type="similarity">
    <text evidence="3 7">Belongs to the metallo-beta-lactamase superfamily. Glyoxalase II family.</text>
</comment>